<evidence type="ECO:0000313" key="3">
    <source>
        <dbReference type="Proteomes" id="UP000276133"/>
    </source>
</evidence>
<dbReference type="Proteomes" id="UP000276133">
    <property type="component" value="Unassembled WGS sequence"/>
</dbReference>
<keyword evidence="1" id="KW-0472">Membrane</keyword>
<proteinExistence type="predicted"/>
<feature type="transmembrane region" description="Helical" evidence="1">
    <location>
        <begin position="39"/>
        <end position="60"/>
    </location>
</feature>
<feature type="transmembrane region" description="Helical" evidence="1">
    <location>
        <begin position="72"/>
        <end position="91"/>
    </location>
</feature>
<organism evidence="2 3">
    <name type="scientific">Brachionus plicatilis</name>
    <name type="common">Marine rotifer</name>
    <name type="synonym">Brachionus muelleri</name>
    <dbReference type="NCBI Taxonomy" id="10195"/>
    <lineage>
        <taxon>Eukaryota</taxon>
        <taxon>Metazoa</taxon>
        <taxon>Spiralia</taxon>
        <taxon>Gnathifera</taxon>
        <taxon>Rotifera</taxon>
        <taxon>Eurotatoria</taxon>
        <taxon>Monogononta</taxon>
        <taxon>Pseudotrocha</taxon>
        <taxon>Ploima</taxon>
        <taxon>Brachionidae</taxon>
        <taxon>Brachionus</taxon>
    </lineage>
</organism>
<gene>
    <name evidence="2" type="ORF">BpHYR1_040763</name>
</gene>
<keyword evidence="1" id="KW-0812">Transmembrane</keyword>
<dbReference type="AlphaFoldDB" id="A0A3M7PS06"/>
<dbReference type="EMBL" id="REGN01009179">
    <property type="protein sequence ID" value="RNA01764.1"/>
    <property type="molecule type" value="Genomic_DNA"/>
</dbReference>
<comment type="caution">
    <text evidence="2">The sequence shown here is derived from an EMBL/GenBank/DDBJ whole genome shotgun (WGS) entry which is preliminary data.</text>
</comment>
<keyword evidence="1" id="KW-1133">Transmembrane helix</keyword>
<name>A0A3M7PS06_BRAPC</name>
<reference evidence="2 3" key="1">
    <citation type="journal article" date="2018" name="Sci. Rep.">
        <title>Genomic signatures of local adaptation to the degree of environmental predictability in rotifers.</title>
        <authorList>
            <person name="Franch-Gras L."/>
            <person name="Hahn C."/>
            <person name="Garcia-Roger E.M."/>
            <person name="Carmona M.J."/>
            <person name="Serra M."/>
            <person name="Gomez A."/>
        </authorList>
    </citation>
    <scope>NUCLEOTIDE SEQUENCE [LARGE SCALE GENOMIC DNA]</scope>
    <source>
        <strain evidence="2">HYR1</strain>
    </source>
</reference>
<keyword evidence="3" id="KW-1185">Reference proteome</keyword>
<accession>A0A3M7PS06</accession>
<evidence type="ECO:0000313" key="2">
    <source>
        <dbReference type="EMBL" id="RNA01764.1"/>
    </source>
</evidence>
<sequence length="95" mass="10587">MAISFKSTFKDPSNLDELVKFRSMLATMLLIESNGFSDFLLALVLLALDITVLLLSTTTLDGSLFRRELVKLFVLPVVCVLTQTLSIRLTIFTSD</sequence>
<protein>
    <submittedName>
        <fullName evidence="2">Uncharacterized protein</fullName>
    </submittedName>
</protein>
<evidence type="ECO:0000256" key="1">
    <source>
        <dbReference type="SAM" id="Phobius"/>
    </source>
</evidence>